<gene>
    <name evidence="8" type="ORF">TMSB3V08_LOCUS3215</name>
</gene>
<name>A0A7R9HN86_9NEOP</name>
<reference evidence="8" key="1">
    <citation type="submission" date="2020-11" db="EMBL/GenBank/DDBJ databases">
        <authorList>
            <person name="Tran Van P."/>
        </authorList>
    </citation>
    <scope>NUCLEOTIDE SEQUENCE</scope>
</reference>
<dbReference type="InterPro" id="IPR000337">
    <property type="entry name" value="GPCR_3"/>
</dbReference>
<dbReference type="PRINTS" id="PR00248">
    <property type="entry name" value="GPCRMGR"/>
</dbReference>
<keyword evidence="4 6" id="KW-0472">Membrane</keyword>
<comment type="subcellular location">
    <subcellularLocation>
        <location evidence="1">Membrane</location>
        <topology evidence="1">Multi-pass membrane protein</topology>
    </subcellularLocation>
</comment>
<keyword evidence="2 6" id="KW-0812">Transmembrane</keyword>
<evidence type="ECO:0000256" key="1">
    <source>
        <dbReference type="ARBA" id="ARBA00004141"/>
    </source>
</evidence>
<dbReference type="GO" id="GO:0016020">
    <property type="term" value="C:membrane"/>
    <property type="evidence" value="ECO:0007669"/>
    <property type="project" value="UniProtKB-SubCell"/>
</dbReference>
<dbReference type="PANTHER" id="PTHR24060">
    <property type="entry name" value="METABOTROPIC GLUTAMATE RECEPTOR"/>
    <property type="match status" value="1"/>
</dbReference>
<evidence type="ECO:0000259" key="7">
    <source>
        <dbReference type="PROSITE" id="PS50259"/>
    </source>
</evidence>
<sequence>MLVLLAFPSVPPDCDEIPVEFVQWSDSQAIVAIFFSCLGFMSTFSAGAVFIRHNNTPVVKSSTRELSYLILAGMTLSHAATFPILARPTWFTCLLSRLLPGLSFAMIYASLLTKTNRIARILAGSKKRFPTRKPRFMSAAAQVGTVSPPAHSDSRAQSLIHGRDCTLGVDFEYSCVLM</sequence>
<dbReference type="EMBL" id="OB793177">
    <property type="protein sequence ID" value="CAD7426326.1"/>
    <property type="molecule type" value="Genomic_DNA"/>
</dbReference>
<dbReference type="GO" id="GO:0004930">
    <property type="term" value="F:G protein-coupled receptor activity"/>
    <property type="evidence" value="ECO:0007669"/>
    <property type="project" value="InterPro"/>
</dbReference>
<keyword evidence="3 6" id="KW-1133">Transmembrane helix</keyword>
<evidence type="ECO:0000256" key="5">
    <source>
        <dbReference type="ARBA" id="ARBA00023180"/>
    </source>
</evidence>
<organism evidence="8">
    <name type="scientific">Timema monikensis</name>
    <dbReference type="NCBI Taxonomy" id="170555"/>
    <lineage>
        <taxon>Eukaryota</taxon>
        <taxon>Metazoa</taxon>
        <taxon>Ecdysozoa</taxon>
        <taxon>Arthropoda</taxon>
        <taxon>Hexapoda</taxon>
        <taxon>Insecta</taxon>
        <taxon>Pterygota</taxon>
        <taxon>Neoptera</taxon>
        <taxon>Polyneoptera</taxon>
        <taxon>Phasmatodea</taxon>
        <taxon>Timematodea</taxon>
        <taxon>Timematoidea</taxon>
        <taxon>Timematidae</taxon>
        <taxon>Timema</taxon>
    </lineage>
</organism>
<evidence type="ECO:0000256" key="3">
    <source>
        <dbReference type="ARBA" id="ARBA00022989"/>
    </source>
</evidence>
<dbReference type="Pfam" id="PF00003">
    <property type="entry name" value="7tm_3"/>
    <property type="match status" value="1"/>
</dbReference>
<dbReference type="PROSITE" id="PS50259">
    <property type="entry name" value="G_PROTEIN_RECEP_F3_4"/>
    <property type="match status" value="1"/>
</dbReference>
<evidence type="ECO:0000256" key="2">
    <source>
        <dbReference type="ARBA" id="ARBA00022692"/>
    </source>
</evidence>
<evidence type="ECO:0000313" key="8">
    <source>
        <dbReference type="EMBL" id="CAD7426326.1"/>
    </source>
</evidence>
<protein>
    <recommendedName>
        <fullName evidence="7">G-protein coupled receptors family 3 profile domain-containing protein</fullName>
    </recommendedName>
</protein>
<feature type="transmembrane region" description="Helical" evidence="6">
    <location>
        <begin position="66"/>
        <end position="86"/>
    </location>
</feature>
<keyword evidence="5" id="KW-0325">Glycoprotein</keyword>
<dbReference type="AlphaFoldDB" id="A0A7R9HN86"/>
<feature type="transmembrane region" description="Helical" evidence="6">
    <location>
        <begin position="98"/>
        <end position="119"/>
    </location>
</feature>
<dbReference type="InterPro" id="IPR017978">
    <property type="entry name" value="GPCR_3_C"/>
</dbReference>
<proteinExistence type="predicted"/>
<feature type="transmembrane region" description="Helical" evidence="6">
    <location>
        <begin position="30"/>
        <end position="51"/>
    </location>
</feature>
<evidence type="ECO:0000256" key="6">
    <source>
        <dbReference type="SAM" id="Phobius"/>
    </source>
</evidence>
<dbReference type="InterPro" id="IPR050726">
    <property type="entry name" value="mGluR"/>
</dbReference>
<evidence type="ECO:0000256" key="4">
    <source>
        <dbReference type="ARBA" id="ARBA00023136"/>
    </source>
</evidence>
<feature type="domain" description="G-protein coupled receptors family 3 profile" evidence="7">
    <location>
        <begin position="28"/>
        <end position="133"/>
    </location>
</feature>
<accession>A0A7R9HN86</accession>